<comment type="caution">
    <text evidence="7">The sequence shown here is derived from an EMBL/GenBank/DDBJ whole genome shotgun (WGS) entry which is preliminary data.</text>
</comment>
<dbReference type="Gene3D" id="3.30.730.10">
    <property type="entry name" value="AP2/ERF domain"/>
    <property type="match status" value="1"/>
</dbReference>
<name>A0AAD8NTP9_TARER</name>
<keyword evidence="4" id="KW-0804">Transcription</keyword>
<sequence length="132" mass="15260">MEIEKKIRSGMADEIFKRFPVAMRLEETTSCARRKLEREQFMKTMLINAKTEAECSWNGLIGVEQKTHQLFGAYIRNPLGVKRRRDIVGFFLTPEEAAAAYDQEAYRRYGSTALLNYPNRLIATDDPMMTSN</sequence>
<dbReference type="GO" id="GO:0003677">
    <property type="term" value="F:DNA binding"/>
    <property type="evidence" value="ECO:0007669"/>
    <property type="project" value="UniProtKB-KW"/>
</dbReference>
<keyword evidence="5" id="KW-0539">Nucleus</keyword>
<evidence type="ECO:0000256" key="1">
    <source>
        <dbReference type="ARBA" id="ARBA00004123"/>
    </source>
</evidence>
<dbReference type="GO" id="GO:0003700">
    <property type="term" value="F:DNA-binding transcription factor activity"/>
    <property type="evidence" value="ECO:0007669"/>
    <property type="project" value="InterPro"/>
</dbReference>
<dbReference type="PANTHER" id="PTHR31190:SF287">
    <property type="entry name" value="DEVELOPMENT RELATED ERF PROTEIN"/>
    <property type="match status" value="1"/>
</dbReference>
<protein>
    <recommendedName>
        <fullName evidence="6">AP2/ERF domain-containing protein</fullName>
    </recommendedName>
</protein>
<dbReference type="InterPro" id="IPR044808">
    <property type="entry name" value="ERF_plant"/>
</dbReference>
<evidence type="ECO:0000256" key="5">
    <source>
        <dbReference type="ARBA" id="ARBA00023242"/>
    </source>
</evidence>
<organism evidence="7 8">
    <name type="scientific">Tagetes erecta</name>
    <name type="common">African marigold</name>
    <dbReference type="NCBI Taxonomy" id="13708"/>
    <lineage>
        <taxon>Eukaryota</taxon>
        <taxon>Viridiplantae</taxon>
        <taxon>Streptophyta</taxon>
        <taxon>Embryophyta</taxon>
        <taxon>Tracheophyta</taxon>
        <taxon>Spermatophyta</taxon>
        <taxon>Magnoliopsida</taxon>
        <taxon>eudicotyledons</taxon>
        <taxon>Gunneridae</taxon>
        <taxon>Pentapetalae</taxon>
        <taxon>asterids</taxon>
        <taxon>campanulids</taxon>
        <taxon>Asterales</taxon>
        <taxon>Asteraceae</taxon>
        <taxon>Asteroideae</taxon>
        <taxon>Heliantheae alliance</taxon>
        <taxon>Tageteae</taxon>
        <taxon>Tagetes</taxon>
    </lineage>
</organism>
<dbReference type="EMBL" id="JAUHHV010000006">
    <property type="protein sequence ID" value="KAK1420331.1"/>
    <property type="molecule type" value="Genomic_DNA"/>
</dbReference>
<keyword evidence="2" id="KW-0805">Transcription regulation</keyword>
<evidence type="ECO:0000256" key="2">
    <source>
        <dbReference type="ARBA" id="ARBA00023015"/>
    </source>
</evidence>
<feature type="domain" description="AP2/ERF" evidence="6">
    <location>
        <begin position="59"/>
        <end position="118"/>
    </location>
</feature>
<dbReference type="SUPFAM" id="SSF54171">
    <property type="entry name" value="DNA-binding domain"/>
    <property type="match status" value="1"/>
</dbReference>
<dbReference type="GO" id="GO:0005634">
    <property type="term" value="C:nucleus"/>
    <property type="evidence" value="ECO:0007669"/>
    <property type="project" value="UniProtKB-SubCell"/>
</dbReference>
<evidence type="ECO:0000259" key="6">
    <source>
        <dbReference type="PROSITE" id="PS51032"/>
    </source>
</evidence>
<dbReference type="PROSITE" id="PS51032">
    <property type="entry name" value="AP2_ERF"/>
    <property type="match status" value="1"/>
</dbReference>
<dbReference type="InterPro" id="IPR036955">
    <property type="entry name" value="AP2/ERF_dom_sf"/>
</dbReference>
<evidence type="ECO:0000256" key="4">
    <source>
        <dbReference type="ARBA" id="ARBA00023163"/>
    </source>
</evidence>
<keyword evidence="8" id="KW-1185">Reference proteome</keyword>
<evidence type="ECO:0000313" key="8">
    <source>
        <dbReference type="Proteomes" id="UP001229421"/>
    </source>
</evidence>
<evidence type="ECO:0000313" key="7">
    <source>
        <dbReference type="EMBL" id="KAK1420331.1"/>
    </source>
</evidence>
<dbReference type="SMART" id="SM00380">
    <property type="entry name" value="AP2"/>
    <property type="match status" value="1"/>
</dbReference>
<dbReference type="GO" id="GO:0009873">
    <property type="term" value="P:ethylene-activated signaling pathway"/>
    <property type="evidence" value="ECO:0007669"/>
    <property type="project" value="InterPro"/>
</dbReference>
<dbReference type="InterPro" id="IPR016177">
    <property type="entry name" value="DNA-bd_dom_sf"/>
</dbReference>
<dbReference type="AlphaFoldDB" id="A0AAD8NTP9"/>
<keyword evidence="3" id="KW-0238">DNA-binding</keyword>
<accession>A0AAD8NTP9</accession>
<gene>
    <name evidence="7" type="ORF">QVD17_21842</name>
</gene>
<dbReference type="InterPro" id="IPR001471">
    <property type="entry name" value="AP2/ERF_dom"/>
</dbReference>
<evidence type="ECO:0000256" key="3">
    <source>
        <dbReference type="ARBA" id="ARBA00023125"/>
    </source>
</evidence>
<reference evidence="7" key="1">
    <citation type="journal article" date="2023" name="bioRxiv">
        <title>Improved chromosome-level genome assembly for marigold (Tagetes erecta).</title>
        <authorList>
            <person name="Jiang F."/>
            <person name="Yuan L."/>
            <person name="Wang S."/>
            <person name="Wang H."/>
            <person name="Xu D."/>
            <person name="Wang A."/>
            <person name="Fan W."/>
        </authorList>
    </citation>
    <scope>NUCLEOTIDE SEQUENCE</scope>
    <source>
        <strain evidence="7">WSJ</strain>
        <tissue evidence="7">Leaf</tissue>
    </source>
</reference>
<dbReference type="Proteomes" id="UP001229421">
    <property type="component" value="Unassembled WGS sequence"/>
</dbReference>
<proteinExistence type="predicted"/>
<dbReference type="PANTHER" id="PTHR31190">
    <property type="entry name" value="DNA-BINDING DOMAIN"/>
    <property type="match status" value="1"/>
</dbReference>
<comment type="subcellular location">
    <subcellularLocation>
        <location evidence="1">Nucleus</location>
    </subcellularLocation>
</comment>